<dbReference type="GO" id="GO:0004560">
    <property type="term" value="F:alpha-L-fucosidase activity"/>
    <property type="evidence" value="ECO:0007669"/>
    <property type="project" value="InterPro"/>
</dbReference>
<accession>A0AAE3UEG9</accession>
<gene>
    <name evidence="5" type="ORF">QNI22_06255</name>
</gene>
<dbReference type="GO" id="GO:0005975">
    <property type="term" value="P:carbohydrate metabolic process"/>
    <property type="evidence" value="ECO:0007669"/>
    <property type="project" value="InterPro"/>
</dbReference>
<dbReference type="InterPro" id="IPR027414">
    <property type="entry name" value="GH95_N_dom"/>
</dbReference>
<sequence>MRKYLYTLFCIVFFCVFVNAQNDLKLWYKQPAGEQWAAALPVGNGYIGAMVYGNPEQEKITLNEGTIWSGSPHRNDDPELLSVLPEVRRLIFEGQQREAHKLVDKTIAFKKKANGMKFEPVGSVCLNFKGHDKPSAYYRELDLATAKTTTIYTVDGITFKREVIAPLQEKVVVIRLTASKLQSLTFTTFLQSPQNNSRATLDNNMLGLAGHTSTHEGVEGKVKFQSYVKIHTEDGQISQTDTSISVDKASSATLYITVASNFVSYNDISGDEVVKARSYLNTATSKKYADILKMHSKIYQSYFNRVKMDLGKTDAMKDPTDVRLRNFATGDDPQLVALYFQFGRYLLISSSAPGGQPANLQGIWNATMNPPWDSKYTININTEMNYWGAEVCHLEEMHEPLLQMVKELSQTGQQTARTMYGARGWVAHHNTDLWRTTGPVDATYYGMWPMGGAWLSQHLWQKYLYSGDKQYLLSIYPLLKGASLFFVDFLTEHPVKHWLVTAPSMSPENAPYTHPGISMDAGVTMDNQLVFELLSTTARASELLETDKEFRDSLQTIIKRLPPMQIGQYGQLQEWMDDLDDPADKHRHISHLYGLFPGYQISAYRTPELFAAAATTLNQRGDVSTGWSMGWKVNWWARLLEGNRALKLIQSQLVPVEEAVKRKEGGGGTYPNLFDAHPPFQIDGNFGCSAGIAEMLLQSHDGAIHILPALPDAWKKGSVSGLRTRGGYEIVSLIWKEGKVQKLIIRSTLGGNCRLRVSNELKGKGIKLVNDAIPNVNPFFQLQATPVPVISEKAPLTPARLSTTWLYDIQTLPGGVYVLTGI</sequence>
<dbReference type="InterPro" id="IPR012341">
    <property type="entry name" value="6hp_glycosidase-like_sf"/>
</dbReference>
<keyword evidence="6" id="KW-1185">Reference proteome</keyword>
<evidence type="ECO:0000259" key="4">
    <source>
        <dbReference type="Pfam" id="PF22124"/>
    </source>
</evidence>
<proteinExistence type="predicted"/>
<dbReference type="RefSeq" id="WP_314509756.1">
    <property type="nucleotide sequence ID" value="NZ_JASJOU010000001.1"/>
</dbReference>
<keyword evidence="1" id="KW-0732">Signal</keyword>
<evidence type="ECO:0000313" key="5">
    <source>
        <dbReference type="EMBL" id="MDJ1500237.1"/>
    </source>
</evidence>
<feature type="signal peptide" evidence="1">
    <location>
        <begin position="1"/>
        <end position="20"/>
    </location>
</feature>
<comment type="caution">
    <text evidence="5">The sequence shown here is derived from an EMBL/GenBank/DDBJ whole genome shotgun (WGS) entry which is preliminary data.</text>
</comment>
<dbReference type="PANTHER" id="PTHR31084">
    <property type="entry name" value="ALPHA-L-FUCOSIDASE 2"/>
    <property type="match status" value="1"/>
</dbReference>
<dbReference type="Gene3D" id="2.70.98.50">
    <property type="entry name" value="putative glycoside hydrolase family protein from bacillus halodurans"/>
    <property type="match status" value="1"/>
</dbReference>
<feature type="domain" description="Glycosyl hydrolase family 95 catalytic" evidence="4">
    <location>
        <begin position="288"/>
        <end position="696"/>
    </location>
</feature>
<dbReference type="EMBL" id="JASJOU010000001">
    <property type="protein sequence ID" value="MDJ1500237.1"/>
    <property type="molecule type" value="Genomic_DNA"/>
</dbReference>
<dbReference type="Proteomes" id="UP001232063">
    <property type="component" value="Unassembled WGS sequence"/>
</dbReference>
<dbReference type="InterPro" id="IPR049053">
    <property type="entry name" value="AFCA-like_C"/>
</dbReference>
<keyword evidence="5" id="KW-0378">Hydrolase</keyword>
<protein>
    <submittedName>
        <fullName evidence="5">Glycoside hydrolase family 95 protein</fullName>
    </submittedName>
</protein>
<dbReference type="InterPro" id="IPR054363">
    <property type="entry name" value="GH95_cat"/>
</dbReference>
<dbReference type="PIRSF" id="PIRSF007663">
    <property type="entry name" value="UCP007663"/>
    <property type="match status" value="1"/>
</dbReference>
<dbReference type="Pfam" id="PF22124">
    <property type="entry name" value="Glyco_hydro_95_cat"/>
    <property type="match status" value="1"/>
</dbReference>
<organism evidence="5 6">
    <name type="scientific">Xanthocytophaga agilis</name>
    <dbReference type="NCBI Taxonomy" id="3048010"/>
    <lineage>
        <taxon>Bacteria</taxon>
        <taxon>Pseudomonadati</taxon>
        <taxon>Bacteroidota</taxon>
        <taxon>Cytophagia</taxon>
        <taxon>Cytophagales</taxon>
        <taxon>Rhodocytophagaceae</taxon>
        <taxon>Xanthocytophaga</taxon>
    </lineage>
</organism>
<evidence type="ECO:0000313" key="6">
    <source>
        <dbReference type="Proteomes" id="UP001232063"/>
    </source>
</evidence>
<dbReference type="Pfam" id="PF14498">
    <property type="entry name" value="Glyco_hyd_65N_2"/>
    <property type="match status" value="1"/>
</dbReference>
<dbReference type="Pfam" id="PF21307">
    <property type="entry name" value="Glyco_hydro_95_C"/>
    <property type="match status" value="1"/>
</dbReference>
<evidence type="ECO:0000259" key="3">
    <source>
        <dbReference type="Pfam" id="PF21307"/>
    </source>
</evidence>
<reference evidence="5" key="1">
    <citation type="submission" date="2023-05" db="EMBL/GenBank/DDBJ databases">
        <authorList>
            <person name="Zhang X."/>
        </authorList>
    </citation>
    <scope>NUCLEOTIDE SEQUENCE</scope>
    <source>
        <strain evidence="5">BD1B2-1</strain>
    </source>
</reference>
<dbReference type="Gene3D" id="1.50.10.10">
    <property type="match status" value="1"/>
</dbReference>
<dbReference type="AlphaFoldDB" id="A0AAE3UEG9"/>
<dbReference type="PANTHER" id="PTHR31084:SF0">
    <property type="entry name" value="ALPHA-L-FUCOSIDASE 2"/>
    <property type="match status" value="1"/>
</dbReference>
<dbReference type="InterPro" id="IPR016518">
    <property type="entry name" value="Alpha-L-fucosidase"/>
</dbReference>
<evidence type="ECO:0000259" key="2">
    <source>
        <dbReference type="Pfam" id="PF14498"/>
    </source>
</evidence>
<feature type="domain" description="Alpha fucosidase A-like C-terminal" evidence="3">
    <location>
        <begin position="698"/>
        <end position="762"/>
    </location>
</feature>
<feature type="domain" description="Glycosyl hydrolase family 95 N-terminal" evidence="2">
    <location>
        <begin position="26"/>
        <end position="264"/>
    </location>
</feature>
<evidence type="ECO:0000256" key="1">
    <source>
        <dbReference type="SAM" id="SignalP"/>
    </source>
</evidence>
<name>A0AAE3UEG9_9BACT</name>
<dbReference type="InterPro" id="IPR008928">
    <property type="entry name" value="6-hairpin_glycosidase_sf"/>
</dbReference>
<feature type="chain" id="PRO_5042200012" evidence="1">
    <location>
        <begin position="21"/>
        <end position="822"/>
    </location>
</feature>
<dbReference type="SUPFAM" id="SSF48208">
    <property type="entry name" value="Six-hairpin glycosidases"/>
    <property type="match status" value="1"/>
</dbReference>